<accession>A0A559ML35</accession>
<dbReference type="PANTHER" id="PTHR32226:SF2">
    <property type="entry name" value="TELO2-INTERACTING PROTEIN 2"/>
    <property type="match status" value="1"/>
</dbReference>
<dbReference type="EMBL" id="QGML01000100">
    <property type="protein sequence ID" value="TVY93650.1"/>
    <property type="molecule type" value="Genomic_DNA"/>
</dbReference>
<evidence type="ECO:0000313" key="3">
    <source>
        <dbReference type="Proteomes" id="UP000315522"/>
    </source>
</evidence>
<name>A0A559ML35_9HELO</name>
<dbReference type="SUPFAM" id="SSF48371">
    <property type="entry name" value="ARM repeat"/>
    <property type="match status" value="1"/>
</dbReference>
<dbReference type="Proteomes" id="UP000315522">
    <property type="component" value="Unassembled WGS sequence"/>
</dbReference>
<dbReference type="Pfam" id="PF10521">
    <property type="entry name" value="Tti2"/>
    <property type="match status" value="1"/>
</dbReference>
<gene>
    <name evidence="2" type="ORF">LAWI1_G001087</name>
</gene>
<sequence>MFTSARKAAKSKILSKGSRSDEVLTLSSQCKSRLALVSVILTIVTGLPERYSLSQLYDGLELSNESQSKVDDLQNLLILYSCLSNSGRLERENGDDENIKRLSLWISKVILPDKSLNGQDAISHGMPSFLSTSLPSLADISIASREKALSLTHYKAALGLQSLQILITQLSSPRPSTIDPKIIITLITFSSTMDPWTTPALLSLSTSLLSLYTPQTHSQDFILILLNTFIRPLFSHSKPSTITSSGRKAMPSSAPLPKHDVAAERTSKPWKYETVYAVRVLAWVVEQAPGEIISQNWPLFPPPLLTLLDDASTPFRATGSHLLSAFLPRLTSKLLTQSGIGEVFEDALLPTLLYLPSLTPVDESLRLLSGAYAALDVLCDVRYEAGEKARMEFLDRVMRMGVFMGYHHASEHPAVVQLLLERTRVLVEKMGIHAVKHLKDLIPILSTTLTDPFAPSNPPLLLSAIRALQTILLNCWPRISEPKYKMEIIKALSVCWKDVSESEDRGRLEEVQKELKVAGRLFVSAVEGAVDIRAELEPLVEVNKGVGIMFGV</sequence>
<evidence type="ECO:0000313" key="2">
    <source>
        <dbReference type="EMBL" id="TVY93650.1"/>
    </source>
</evidence>
<dbReference type="AlphaFoldDB" id="A0A559ML35"/>
<evidence type="ECO:0000256" key="1">
    <source>
        <dbReference type="ARBA" id="ARBA00034736"/>
    </source>
</evidence>
<reference evidence="2 3" key="1">
    <citation type="submission" date="2018-05" db="EMBL/GenBank/DDBJ databases">
        <title>Genome sequencing and assembly of the regulated plant pathogen Lachnellula willkommii and related sister species for the development of diagnostic species identification markers.</title>
        <authorList>
            <person name="Giroux E."/>
            <person name="Bilodeau G."/>
        </authorList>
    </citation>
    <scope>NUCLEOTIDE SEQUENCE [LARGE SCALE GENOMIC DNA]</scope>
    <source>
        <strain evidence="2 3">CBS 172.35</strain>
    </source>
</reference>
<comment type="similarity">
    <text evidence="1">Belongs to the TTI2 family.</text>
</comment>
<dbReference type="GO" id="GO:0110078">
    <property type="term" value="C:TTT Hsp90 cochaperone complex"/>
    <property type="evidence" value="ECO:0007669"/>
    <property type="project" value="InterPro"/>
</dbReference>
<dbReference type="PANTHER" id="PTHR32226">
    <property type="entry name" value="TELO2-INTERACTING PROTEIN 2"/>
    <property type="match status" value="1"/>
</dbReference>
<dbReference type="InterPro" id="IPR018870">
    <property type="entry name" value="Tti2"/>
</dbReference>
<proteinExistence type="inferred from homology"/>
<dbReference type="GO" id="GO:0005634">
    <property type="term" value="C:nucleus"/>
    <property type="evidence" value="ECO:0007669"/>
    <property type="project" value="TreeGrafter"/>
</dbReference>
<organism evidence="2 3">
    <name type="scientific">Lachnellula willkommii</name>
    <dbReference type="NCBI Taxonomy" id="215461"/>
    <lineage>
        <taxon>Eukaryota</taxon>
        <taxon>Fungi</taxon>
        <taxon>Dikarya</taxon>
        <taxon>Ascomycota</taxon>
        <taxon>Pezizomycotina</taxon>
        <taxon>Leotiomycetes</taxon>
        <taxon>Helotiales</taxon>
        <taxon>Lachnaceae</taxon>
        <taxon>Lachnellula</taxon>
    </lineage>
</organism>
<feature type="non-terminal residue" evidence="2">
    <location>
        <position position="552"/>
    </location>
</feature>
<dbReference type="GO" id="GO:0005829">
    <property type="term" value="C:cytosol"/>
    <property type="evidence" value="ECO:0007669"/>
    <property type="project" value="TreeGrafter"/>
</dbReference>
<protein>
    <submittedName>
        <fullName evidence="2">Uncharacterized protein</fullName>
    </submittedName>
</protein>
<dbReference type="InterPro" id="IPR016024">
    <property type="entry name" value="ARM-type_fold"/>
</dbReference>
<keyword evidence="3" id="KW-1185">Reference proteome</keyword>
<comment type="caution">
    <text evidence="2">The sequence shown here is derived from an EMBL/GenBank/DDBJ whole genome shotgun (WGS) entry which is preliminary data.</text>
</comment>